<organism evidence="2 3">
    <name type="scientific">Elsinoe batatas</name>
    <dbReference type="NCBI Taxonomy" id="2601811"/>
    <lineage>
        <taxon>Eukaryota</taxon>
        <taxon>Fungi</taxon>
        <taxon>Dikarya</taxon>
        <taxon>Ascomycota</taxon>
        <taxon>Pezizomycotina</taxon>
        <taxon>Dothideomycetes</taxon>
        <taxon>Dothideomycetidae</taxon>
        <taxon>Myriangiales</taxon>
        <taxon>Elsinoaceae</taxon>
        <taxon>Elsinoe</taxon>
    </lineage>
</organism>
<feature type="transmembrane region" description="Helical" evidence="1">
    <location>
        <begin position="346"/>
        <end position="364"/>
    </location>
</feature>
<dbReference type="Proteomes" id="UP000809789">
    <property type="component" value="Unassembled WGS sequence"/>
</dbReference>
<evidence type="ECO:0000313" key="3">
    <source>
        <dbReference type="Proteomes" id="UP000809789"/>
    </source>
</evidence>
<accession>A0A8K0L3F0</accession>
<sequence length="490" mass="56786">MRTCRLCLKRLEFFSETRTSASVPAQKIHVCESCNGFWCLSVVSMRLLSWSKYSYTLLGGTEGIYAQPKISALISKTIVSLAIVYLVALISVWYNKDGDPTSWFFNEDIGYKAVYSSLRQQQAVSFIEDITKYNDRFKPKHGETTMCLGVPTFARRGARYFRSTIGSLLHNLDPVERRRIYLMPFVTHTNPLNHPAFQEPWLEKVSDRVLTYNRTDESFEHIEELEEKLAFREKALLDYIHLLQACQDTGTDYTVILEDDVIAMDGWFYRTTNALGWLQSTSPDFFYLRLFFTEEFLGWNSENWRTYLLASLLVVFLVGATQLYARKRSTLAQRHLDLRPILSITLFYTPLCILLFFASGTSLLRKWQYPSTVNPIPSYGCCGQGFVFSHHMAEKLIPYYRDKKLGFVDVLTEEYGDAHPENVRYALMPSVLQHVGATTSKEGSDDQPNPDEKHVRTISEKMWNFEFERYDPVVLKTEHEVALRRMKGEE</sequence>
<evidence type="ECO:0000256" key="1">
    <source>
        <dbReference type="SAM" id="Phobius"/>
    </source>
</evidence>
<dbReference type="CDD" id="cd22189">
    <property type="entry name" value="PGAP4-like_fungal"/>
    <property type="match status" value="1"/>
</dbReference>
<dbReference type="EMBL" id="JAESVG020000006">
    <property type="protein sequence ID" value="KAG8626976.1"/>
    <property type="molecule type" value="Genomic_DNA"/>
</dbReference>
<protein>
    <submittedName>
        <fullName evidence="2">Uncharacterized protein</fullName>
    </submittedName>
</protein>
<dbReference type="PANTHER" id="PTHR31410:SF1">
    <property type="entry name" value="POST-GPI ATTACHMENT TO PROTEINS FACTOR 4"/>
    <property type="match status" value="1"/>
</dbReference>
<evidence type="ECO:0000313" key="2">
    <source>
        <dbReference type="EMBL" id="KAG8626976.1"/>
    </source>
</evidence>
<dbReference type="OrthoDB" id="2016523at2759"/>
<feature type="transmembrane region" description="Helical" evidence="1">
    <location>
        <begin position="73"/>
        <end position="94"/>
    </location>
</feature>
<keyword evidence="1" id="KW-0472">Membrane</keyword>
<gene>
    <name evidence="2" type="ORF">KVT40_005921</name>
</gene>
<dbReference type="GO" id="GO:0000139">
    <property type="term" value="C:Golgi membrane"/>
    <property type="evidence" value="ECO:0007669"/>
    <property type="project" value="InterPro"/>
</dbReference>
<keyword evidence="1" id="KW-0812">Transmembrane</keyword>
<reference evidence="2" key="1">
    <citation type="submission" date="2021-07" db="EMBL/GenBank/DDBJ databases">
        <title>Elsinoe batatas strain:CRI-CJ2 Genome sequencing and assembly.</title>
        <authorList>
            <person name="Huang L."/>
        </authorList>
    </citation>
    <scope>NUCLEOTIDE SEQUENCE</scope>
    <source>
        <strain evidence="2">CRI-CJ2</strain>
    </source>
</reference>
<dbReference type="PANTHER" id="PTHR31410">
    <property type="entry name" value="TRANSMEMBRANE PROTEIN 246"/>
    <property type="match status" value="1"/>
</dbReference>
<keyword evidence="3" id="KW-1185">Reference proteome</keyword>
<proteinExistence type="predicted"/>
<keyword evidence="1" id="KW-1133">Transmembrane helix</keyword>
<dbReference type="AlphaFoldDB" id="A0A8K0L3F0"/>
<comment type="caution">
    <text evidence="2">The sequence shown here is derived from an EMBL/GenBank/DDBJ whole genome shotgun (WGS) entry which is preliminary data.</text>
</comment>
<dbReference type="InterPro" id="IPR029675">
    <property type="entry name" value="PGAP4"/>
</dbReference>
<dbReference type="GO" id="GO:0016757">
    <property type="term" value="F:glycosyltransferase activity"/>
    <property type="evidence" value="ECO:0007669"/>
    <property type="project" value="InterPro"/>
</dbReference>
<name>A0A8K0L3F0_9PEZI</name>
<feature type="transmembrane region" description="Helical" evidence="1">
    <location>
        <begin position="306"/>
        <end position="325"/>
    </location>
</feature>
<dbReference type="GO" id="GO:0006506">
    <property type="term" value="P:GPI anchor biosynthetic process"/>
    <property type="evidence" value="ECO:0007669"/>
    <property type="project" value="InterPro"/>
</dbReference>